<sequence>MKTHRRICQFFPSLAAGCMVAALCQFDPITEAAQVTSPLPAESCASGEDCFTAAAWPKERLGNQLTKDQVAALKLERLRRVMERYPASLWAKRAGLLSGVLLIERNPAAAMQFLRAAQRDFPLLDDYVRWWMAEALLHLGDAAEAAQLYESIPQAVPESNLLHLITLRAGEAWYQASRCPESVAWLTKGLGVNEKEPQAPLAWLRLAACYLRENRLPEGRDTLKQLWVKYPYSKEAKEAEALLATNLGGESWSPQPVDRYGRAQAFLGQALHAEAIEELKKFLTGDPSSPHRGEARLKLGVAQVRLKLYDQARETFQALVEDQLPQSDEATVWLARVYLRQALGAKLLDLSRTLSKRNLSPEQKGQIHLFAGMWLEDQTQFDEAIAKYRLVAKSGEPASQRAEAQWREGWVFYRTGRYQQAIDVWQQIIAQRDGDFEPQALYWTARSYGHLGVPKAHDAYRHLCERYPYTYYCQLARERVDIPLPASPEPEPPPVLAASGEVAATDAVPSSPAARTTIEQQPAYRRAMELKTLGLDQDAARELTALTDRYAREPETLMALSVLLNEVGAYHYALRLARARFRDKLERTGGPVTPGLWSVAYPTGLIPTIQAHGSNGLDPFLVAAIIREESQYDGRAVSRVGAIGLMQVMPATANAVAQRHQWPAIGREDLFDQETNIRIGARYVEHLLGQFAGNVIHTIAAYNAGPIVVGTWTAAHHGRSPDEFVELIPFQETRQYVKRVLRSYKEYVRLAARARPVS</sequence>
<evidence type="ECO:0000256" key="3">
    <source>
        <dbReference type="SAM" id="SignalP"/>
    </source>
</evidence>
<dbReference type="InterPro" id="IPR019734">
    <property type="entry name" value="TPR_rpt"/>
</dbReference>
<dbReference type="OrthoDB" id="9781970at2"/>
<dbReference type="PANTHER" id="PTHR37423:SF2">
    <property type="entry name" value="MEMBRANE-BOUND LYTIC MUREIN TRANSGLYCOSYLASE C"/>
    <property type="match status" value="1"/>
</dbReference>
<evidence type="ECO:0000313" key="6">
    <source>
        <dbReference type="Proteomes" id="UP000069205"/>
    </source>
</evidence>
<dbReference type="AlphaFoldDB" id="A0A0K2GI71"/>
<dbReference type="InterPro" id="IPR023346">
    <property type="entry name" value="Lysozyme-like_dom_sf"/>
</dbReference>
<dbReference type="Gene3D" id="1.10.530.10">
    <property type="match status" value="1"/>
</dbReference>
<gene>
    <name evidence="5" type="ORF">NITMOv2_4174</name>
</gene>
<dbReference type="Pfam" id="PF01464">
    <property type="entry name" value="SLT"/>
    <property type="match status" value="1"/>
</dbReference>
<dbReference type="InterPro" id="IPR011990">
    <property type="entry name" value="TPR-like_helical_dom_sf"/>
</dbReference>
<dbReference type="STRING" id="42253.NITMOv2_4174"/>
<dbReference type="SUPFAM" id="SSF48452">
    <property type="entry name" value="TPR-like"/>
    <property type="match status" value="1"/>
</dbReference>
<evidence type="ECO:0000313" key="5">
    <source>
        <dbReference type="EMBL" id="ALA60554.1"/>
    </source>
</evidence>
<feature type="domain" description="Transglycosylase SLT" evidence="4">
    <location>
        <begin position="609"/>
        <end position="720"/>
    </location>
</feature>
<dbReference type="CDD" id="cd13401">
    <property type="entry name" value="Slt70-like"/>
    <property type="match status" value="1"/>
</dbReference>
<accession>A0A0K2GI71</accession>
<dbReference type="GO" id="GO:0004553">
    <property type="term" value="F:hydrolase activity, hydrolyzing O-glycosyl compounds"/>
    <property type="evidence" value="ECO:0007669"/>
    <property type="project" value="InterPro"/>
</dbReference>
<dbReference type="KEGG" id="nmv:NITMOv2_4174"/>
<comment type="similarity">
    <text evidence="1">Belongs to the transglycosylase Slt family.</text>
</comment>
<dbReference type="PATRIC" id="fig|42253.5.peg.4123"/>
<dbReference type="Gene3D" id="1.25.40.10">
    <property type="entry name" value="Tetratricopeptide repeat domain"/>
    <property type="match status" value="3"/>
</dbReference>
<dbReference type="RefSeq" id="WP_053381396.1">
    <property type="nucleotide sequence ID" value="NZ_CP011801.1"/>
</dbReference>
<dbReference type="Pfam" id="PF14559">
    <property type="entry name" value="TPR_19"/>
    <property type="match status" value="1"/>
</dbReference>
<dbReference type="SUPFAM" id="SSF48435">
    <property type="entry name" value="Bacterial muramidases"/>
    <property type="match status" value="1"/>
</dbReference>
<dbReference type="Proteomes" id="UP000069205">
    <property type="component" value="Chromosome"/>
</dbReference>
<organism evidence="5 6">
    <name type="scientific">Nitrospira moscoviensis</name>
    <dbReference type="NCBI Taxonomy" id="42253"/>
    <lineage>
        <taxon>Bacteria</taxon>
        <taxon>Pseudomonadati</taxon>
        <taxon>Nitrospirota</taxon>
        <taxon>Nitrospiria</taxon>
        <taxon>Nitrospirales</taxon>
        <taxon>Nitrospiraceae</taxon>
        <taxon>Nitrospira</taxon>
    </lineage>
</organism>
<protein>
    <submittedName>
        <fullName evidence="5">Putative Soluble lytic murein transglycosylase</fullName>
    </submittedName>
</protein>
<evidence type="ECO:0000256" key="1">
    <source>
        <dbReference type="ARBA" id="ARBA00007734"/>
    </source>
</evidence>
<dbReference type="Pfam" id="PF13432">
    <property type="entry name" value="TPR_16"/>
    <property type="match status" value="2"/>
</dbReference>
<reference evidence="5 6" key="1">
    <citation type="journal article" date="2015" name="Proc. Natl. Acad. Sci. U.S.A.">
        <title>Expanded metabolic versatility of ubiquitous nitrite-oxidizing bacteria from the genus Nitrospira.</title>
        <authorList>
            <person name="Koch H."/>
            <person name="Lucker S."/>
            <person name="Albertsen M."/>
            <person name="Kitzinger K."/>
            <person name="Herbold C."/>
            <person name="Spieck E."/>
            <person name="Nielsen P.H."/>
            <person name="Wagner M."/>
            <person name="Daims H."/>
        </authorList>
    </citation>
    <scope>NUCLEOTIDE SEQUENCE [LARGE SCALE GENOMIC DNA]</scope>
    <source>
        <strain evidence="5 6">NSP M-1</strain>
    </source>
</reference>
<evidence type="ECO:0000256" key="2">
    <source>
        <dbReference type="ARBA" id="ARBA00022729"/>
    </source>
</evidence>
<feature type="signal peptide" evidence="3">
    <location>
        <begin position="1"/>
        <end position="21"/>
    </location>
</feature>
<dbReference type="InterPro" id="IPR008939">
    <property type="entry name" value="Lytic_TGlycosylase_superhlx_U"/>
</dbReference>
<dbReference type="SUPFAM" id="SSF53955">
    <property type="entry name" value="Lysozyme-like"/>
    <property type="match status" value="1"/>
</dbReference>
<dbReference type="Pfam" id="PF13174">
    <property type="entry name" value="TPR_6"/>
    <property type="match status" value="1"/>
</dbReference>
<proteinExistence type="inferred from homology"/>
<dbReference type="InterPro" id="IPR008258">
    <property type="entry name" value="Transglycosylase_SLT_dom_1"/>
</dbReference>
<keyword evidence="2 3" id="KW-0732">Signal</keyword>
<dbReference type="PROSITE" id="PS51257">
    <property type="entry name" value="PROKAR_LIPOPROTEIN"/>
    <property type="match status" value="1"/>
</dbReference>
<feature type="chain" id="PRO_5005477049" evidence="3">
    <location>
        <begin position="22"/>
        <end position="758"/>
    </location>
</feature>
<dbReference type="PANTHER" id="PTHR37423">
    <property type="entry name" value="SOLUBLE LYTIC MUREIN TRANSGLYCOSYLASE-RELATED"/>
    <property type="match status" value="1"/>
</dbReference>
<name>A0A0K2GI71_NITMO</name>
<keyword evidence="6" id="KW-1185">Reference proteome</keyword>
<dbReference type="GO" id="GO:0042597">
    <property type="term" value="C:periplasmic space"/>
    <property type="evidence" value="ECO:0007669"/>
    <property type="project" value="InterPro"/>
</dbReference>
<evidence type="ECO:0000259" key="4">
    <source>
        <dbReference type="Pfam" id="PF01464"/>
    </source>
</evidence>
<dbReference type="EMBL" id="CP011801">
    <property type="protein sequence ID" value="ALA60554.1"/>
    <property type="molecule type" value="Genomic_DNA"/>
</dbReference>